<evidence type="ECO:0000256" key="1">
    <source>
        <dbReference type="ARBA" id="ARBA00012771"/>
    </source>
</evidence>
<reference evidence="7 8" key="1">
    <citation type="submission" date="2015-12" db="EMBL/GenBank/DDBJ databases">
        <authorList>
            <person name="Shamseldin A."/>
            <person name="Moawad H."/>
            <person name="Abd El-Rahim W.M."/>
            <person name="Sadowsky M.J."/>
        </authorList>
    </citation>
    <scope>NUCLEOTIDE SEQUENCE [LARGE SCALE GENOMIC DNA]</scope>
    <source>
        <strain evidence="7 8">Ar51</strain>
    </source>
</reference>
<feature type="domain" description="Methyltransferase small" evidence="6">
    <location>
        <begin position="110"/>
        <end position="185"/>
    </location>
</feature>
<dbReference type="AlphaFoldDB" id="A0A0U3QNL9"/>
<evidence type="ECO:0000313" key="7">
    <source>
        <dbReference type="EMBL" id="ALV41189.1"/>
    </source>
</evidence>
<dbReference type="Gene3D" id="3.40.50.150">
    <property type="entry name" value="Vaccinia Virus protein VP39"/>
    <property type="match status" value="1"/>
</dbReference>
<keyword evidence="4" id="KW-0949">S-adenosyl-L-methionine</keyword>
<dbReference type="InterPro" id="IPR029063">
    <property type="entry name" value="SAM-dependent_MTases_sf"/>
</dbReference>
<evidence type="ECO:0000256" key="3">
    <source>
        <dbReference type="ARBA" id="ARBA00022679"/>
    </source>
</evidence>
<evidence type="ECO:0000313" key="8">
    <source>
        <dbReference type="Proteomes" id="UP000065151"/>
    </source>
</evidence>
<dbReference type="RefSeq" id="WP_058930341.1">
    <property type="nucleotide sequence ID" value="NZ_CP013747.1"/>
</dbReference>
<dbReference type="PANTHER" id="PTHR18895">
    <property type="entry name" value="HEMK METHYLTRANSFERASE"/>
    <property type="match status" value="1"/>
</dbReference>
<evidence type="ECO:0000256" key="4">
    <source>
        <dbReference type="ARBA" id="ARBA00022691"/>
    </source>
</evidence>
<keyword evidence="3" id="KW-0808">Transferase</keyword>
<accession>A0A0U3QNL9</accession>
<evidence type="ECO:0000256" key="2">
    <source>
        <dbReference type="ARBA" id="ARBA00022603"/>
    </source>
</evidence>
<dbReference type="SUPFAM" id="SSF53335">
    <property type="entry name" value="S-adenosyl-L-methionine-dependent methyltransferases"/>
    <property type="match status" value="1"/>
</dbReference>
<dbReference type="InterPro" id="IPR004556">
    <property type="entry name" value="HemK-like"/>
</dbReference>
<dbReference type="GO" id="GO:0102559">
    <property type="term" value="F:peptide chain release factor N(5)-glutamine methyltransferase activity"/>
    <property type="evidence" value="ECO:0007669"/>
    <property type="project" value="UniProtKB-EC"/>
</dbReference>
<sequence length="275" mass="29117">MSATEFHVESLLGIAERLRSAGCVFAEEEARLLLAAVSGPAEIAAAVEQRVAGYPLEHILGWAEFCGLRIELDAGVFVPRRRTGLLVNEAAALLSADPKREHREGSEPVVVVDLCCGSGAVGAAIAFRIPGLELHAADIDPAAVACARRNIGRVGGEVHQGDLFEALPPAVRGRISVMVVNAPYVPTGAIDSMPHEAREHEPLWSLDGGTDGLEFHRRVAAEASEWLRPGGHLIIETSERQAGGTSSILAHAGFAVRTVRSEELDGTVVVGRARP</sequence>
<protein>
    <recommendedName>
        <fullName evidence="1">peptide chain release factor N(5)-glutamine methyltransferase</fullName>
        <ecNumber evidence="1">2.1.1.297</ecNumber>
    </recommendedName>
</protein>
<dbReference type="EMBL" id="CP013747">
    <property type="protein sequence ID" value="ALV41189.1"/>
    <property type="molecule type" value="Genomic_DNA"/>
</dbReference>
<dbReference type="InterPro" id="IPR050320">
    <property type="entry name" value="N5-glutamine_MTase"/>
</dbReference>
<proteinExistence type="predicted"/>
<dbReference type="CDD" id="cd02440">
    <property type="entry name" value="AdoMet_MTases"/>
    <property type="match status" value="1"/>
</dbReference>
<dbReference type="EC" id="2.1.1.297" evidence="1"/>
<comment type="catalytic activity">
    <reaction evidence="5">
        <text>L-glutaminyl-[peptide chain release factor] + S-adenosyl-L-methionine = N(5)-methyl-L-glutaminyl-[peptide chain release factor] + S-adenosyl-L-homocysteine + H(+)</text>
        <dbReference type="Rhea" id="RHEA:42896"/>
        <dbReference type="Rhea" id="RHEA-COMP:10271"/>
        <dbReference type="Rhea" id="RHEA-COMP:10272"/>
        <dbReference type="ChEBI" id="CHEBI:15378"/>
        <dbReference type="ChEBI" id="CHEBI:30011"/>
        <dbReference type="ChEBI" id="CHEBI:57856"/>
        <dbReference type="ChEBI" id="CHEBI:59789"/>
        <dbReference type="ChEBI" id="CHEBI:61891"/>
        <dbReference type="EC" id="2.1.1.297"/>
    </reaction>
</comment>
<gene>
    <name evidence="7" type="ORF">AU252_08525</name>
</gene>
<dbReference type="NCBIfam" id="TIGR03704">
    <property type="entry name" value="PrmC_rel_meth"/>
    <property type="match status" value="1"/>
</dbReference>
<dbReference type="STRING" id="121292.AU252_08525"/>
<keyword evidence="2" id="KW-0489">Methyltransferase</keyword>
<dbReference type="KEGG" id="psul:AU252_08525"/>
<organism evidence="7">
    <name type="scientific">Pseudarthrobacter sulfonivorans</name>
    <dbReference type="NCBI Taxonomy" id="121292"/>
    <lineage>
        <taxon>Bacteria</taxon>
        <taxon>Bacillati</taxon>
        <taxon>Actinomycetota</taxon>
        <taxon>Actinomycetes</taxon>
        <taxon>Micrococcales</taxon>
        <taxon>Micrococcaceae</taxon>
        <taxon>Pseudarthrobacter</taxon>
    </lineage>
</organism>
<dbReference type="Pfam" id="PF05175">
    <property type="entry name" value="MTS"/>
    <property type="match status" value="1"/>
</dbReference>
<dbReference type="NCBIfam" id="TIGR00536">
    <property type="entry name" value="hemK_fam"/>
    <property type="match status" value="1"/>
</dbReference>
<dbReference type="InterPro" id="IPR007848">
    <property type="entry name" value="Small_mtfrase_dom"/>
</dbReference>
<evidence type="ECO:0000259" key="6">
    <source>
        <dbReference type="Pfam" id="PF05175"/>
    </source>
</evidence>
<dbReference type="InterPro" id="IPR022446">
    <property type="entry name" value="MeTrfrase_put"/>
</dbReference>
<dbReference type="GO" id="GO:0032259">
    <property type="term" value="P:methylation"/>
    <property type="evidence" value="ECO:0007669"/>
    <property type="project" value="UniProtKB-KW"/>
</dbReference>
<dbReference type="Proteomes" id="UP000065151">
    <property type="component" value="Chromosome"/>
</dbReference>
<dbReference type="PANTHER" id="PTHR18895:SF74">
    <property type="entry name" value="MTRF1L RELEASE FACTOR GLUTAMINE METHYLTRANSFERASE"/>
    <property type="match status" value="1"/>
</dbReference>
<name>A0A0U3QNL9_9MICC</name>
<evidence type="ECO:0000256" key="5">
    <source>
        <dbReference type="ARBA" id="ARBA00048391"/>
    </source>
</evidence>